<dbReference type="InterPro" id="IPR042070">
    <property type="entry name" value="PucR_C-HTH_sf"/>
</dbReference>
<evidence type="ECO:0000259" key="2">
    <source>
        <dbReference type="Pfam" id="PF13556"/>
    </source>
</evidence>
<feature type="domain" description="CdaR GGDEF-like" evidence="3">
    <location>
        <begin position="163"/>
        <end position="270"/>
    </location>
</feature>
<comment type="caution">
    <text evidence="4">The sequence shown here is derived from an EMBL/GenBank/DDBJ whole genome shotgun (WGS) entry which is preliminary data.</text>
</comment>
<organism evidence="4 5">
    <name type="scientific">Rudaeicoccus suwonensis</name>
    <dbReference type="NCBI Taxonomy" id="657409"/>
    <lineage>
        <taxon>Bacteria</taxon>
        <taxon>Bacillati</taxon>
        <taxon>Actinomycetota</taxon>
        <taxon>Actinomycetes</taxon>
        <taxon>Micrococcales</taxon>
        <taxon>Dermacoccaceae</taxon>
        <taxon>Rudaeicoccus</taxon>
    </lineage>
</organism>
<keyword evidence="5" id="KW-1185">Reference proteome</keyword>
<accession>A0A561E9W0</accession>
<evidence type="ECO:0000313" key="4">
    <source>
        <dbReference type="EMBL" id="TWE12402.1"/>
    </source>
</evidence>
<dbReference type="OrthoDB" id="3246591at2"/>
<evidence type="ECO:0000259" key="3">
    <source>
        <dbReference type="Pfam" id="PF17853"/>
    </source>
</evidence>
<gene>
    <name evidence="4" type="ORF">BKA23_1208</name>
</gene>
<dbReference type="AlphaFoldDB" id="A0A561E9W0"/>
<dbReference type="Pfam" id="PF13556">
    <property type="entry name" value="HTH_30"/>
    <property type="match status" value="1"/>
</dbReference>
<name>A0A561E9W0_9MICO</name>
<dbReference type="Gene3D" id="1.10.10.2840">
    <property type="entry name" value="PucR C-terminal helix-turn-helix domain"/>
    <property type="match status" value="1"/>
</dbReference>
<dbReference type="EMBL" id="VIVQ01000001">
    <property type="protein sequence ID" value="TWE12402.1"/>
    <property type="molecule type" value="Genomic_DNA"/>
</dbReference>
<evidence type="ECO:0000256" key="1">
    <source>
        <dbReference type="ARBA" id="ARBA00006754"/>
    </source>
</evidence>
<dbReference type="PANTHER" id="PTHR33744">
    <property type="entry name" value="CARBOHYDRATE DIACID REGULATOR"/>
    <property type="match status" value="1"/>
</dbReference>
<reference evidence="4 5" key="1">
    <citation type="submission" date="2019-06" db="EMBL/GenBank/DDBJ databases">
        <title>Sequencing the genomes of 1000 actinobacteria strains.</title>
        <authorList>
            <person name="Klenk H.-P."/>
        </authorList>
    </citation>
    <scope>NUCLEOTIDE SEQUENCE [LARGE SCALE GENOMIC DNA]</scope>
    <source>
        <strain evidence="4 5">DSM 19560</strain>
    </source>
</reference>
<comment type="similarity">
    <text evidence="1">Belongs to the CdaR family.</text>
</comment>
<dbReference type="InterPro" id="IPR051448">
    <property type="entry name" value="CdaR-like_regulators"/>
</dbReference>
<dbReference type="Pfam" id="PF17853">
    <property type="entry name" value="GGDEF_2"/>
    <property type="match status" value="1"/>
</dbReference>
<dbReference type="InterPro" id="IPR041522">
    <property type="entry name" value="CdaR_GGDEF"/>
</dbReference>
<evidence type="ECO:0000313" key="5">
    <source>
        <dbReference type="Proteomes" id="UP000318297"/>
    </source>
</evidence>
<sequence>MLACVTSPTTRERLERQAGQLSTAAIARLEAGFDWYRELSADDRSWVGLIAQAGIGAFIDWYRDPTSAAPMTIDVFATAPRDLTRSIALQQTLEMVRTVIDVVETEVPLLAAPGEEQQLREAVLTYSREIAFAAAHVYAQAAESRGAWDARLEALVVDAVLRGEADESLRSRVAALGWDEVRGVTVVAGSAPSGSGSEALERLRHSASHAGLVALGSVQGRMLVTILGGVSDPVATAAQIQHLWGAGPVVAGPLVPHLYAAGRSARAALSGYAAAPAWPDAPRPCLAEELLAERALAGDGRARRGLIDRVTRPLADRPALRETIAVYLDHTNLEATARLLFVHPNTVRYRLGRVTELTGYDVTNPRDAFSIRLAMALSRL</sequence>
<dbReference type="PANTHER" id="PTHR33744:SF7">
    <property type="entry name" value="PUCR FAMILY TRANSCRIPTIONAL REGULATOR"/>
    <property type="match status" value="1"/>
</dbReference>
<feature type="domain" description="PucR C-terminal helix-turn-helix" evidence="2">
    <location>
        <begin position="320"/>
        <end position="376"/>
    </location>
</feature>
<dbReference type="InterPro" id="IPR025736">
    <property type="entry name" value="PucR_C-HTH_dom"/>
</dbReference>
<dbReference type="Proteomes" id="UP000318297">
    <property type="component" value="Unassembled WGS sequence"/>
</dbReference>
<protein>
    <submittedName>
        <fullName evidence="4">CdaR family transcriptional regulator</fullName>
    </submittedName>
</protein>
<proteinExistence type="inferred from homology"/>